<accession>K3ZLK6</accession>
<sequence>MEDGEFFGLYEAAGQNLPRVMPSFPVVSMIDPDFICFLLKEDDDIFWMKKKEKKVCSNFFDGHYFIPSQFSAYLSKDANVSDQRTDWMHAQTL</sequence>
<organism evidence="1 2">
    <name type="scientific">Setaria italica</name>
    <name type="common">Foxtail millet</name>
    <name type="synonym">Panicum italicum</name>
    <dbReference type="NCBI Taxonomy" id="4555"/>
    <lineage>
        <taxon>Eukaryota</taxon>
        <taxon>Viridiplantae</taxon>
        <taxon>Streptophyta</taxon>
        <taxon>Embryophyta</taxon>
        <taxon>Tracheophyta</taxon>
        <taxon>Spermatophyta</taxon>
        <taxon>Magnoliopsida</taxon>
        <taxon>Liliopsida</taxon>
        <taxon>Poales</taxon>
        <taxon>Poaceae</taxon>
        <taxon>PACMAD clade</taxon>
        <taxon>Panicoideae</taxon>
        <taxon>Panicodae</taxon>
        <taxon>Paniceae</taxon>
        <taxon>Cenchrinae</taxon>
        <taxon>Setaria</taxon>
    </lineage>
</organism>
<dbReference type="Gramene" id="KQK95939">
    <property type="protein sequence ID" value="KQK95939"/>
    <property type="gene ID" value="SETIT_027466mg"/>
</dbReference>
<dbReference type="Proteomes" id="UP000004995">
    <property type="component" value="Unassembled WGS sequence"/>
</dbReference>
<keyword evidence="2" id="KW-1185">Reference proteome</keyword>
<reference evidence="1" key="2">
    <citation type="submission" date="2018-08" db="UniProtKB">
        <authorList>
            <consortium name="EnsemblPlants"/>
        </authorList>
    </citation>
    <scope>IDENTIFICATION</scope>
    <source>
        <strain evidence="1">Yugu1</strain>
    </source>
</reference>
<dbReference type="InParanoid" id="K3ZLK6"/>
<dbReference type="EnsemblPlants" id="KQK95939">
    <property type="protein sequence ID" value="KQK95939"/>
    <property type="gene ID" value="SETIT_027466mg"/>
</dbReference>
<proteinExistence type="predicted"/>
<name>K3ZLK6_SETIT</name>
<dbReference type="AlphaFoldDB" id="K3ZLK6"/>
<dbReference type="EMBL" id="AGNK02005255">
    <property type="status" value="NOT_ANNOTATED_CDS"/>
    <property type="molecule type" value="Genomic_DNA"/>
</dbReference>
<protein>
    <submittedName>
        <fullName evidence="1">Uncharacterized protein</fullName>
    </submittedName>
</protein>
<evidence type="ECO:0000313" key="1">
    <source>
        <dbReference type="EnsemblPlants" id="KQK95939"/>
    </source>
</evidence>
<evidence type="ECO:0000313" key="2">
    <source>
        <dbReference type="Proteomes" id="UP000004995"/>
    </source>
</evidence>
<reference evidence="2" key="1">
    <citation type="journal article" date="2012" name="Nat. Biotechnol.">
        <title>Reference genome sequence of the model plant Setaria.</title>
        <authorList>
            <person name="Bennetzen J.L."/>
            <person name="Schmutz J."/>
            <person name="Wang H."/>
            <person name="Percifield R."/>
            <person name="Hawkins J."/>
            <person name="Pontaroli A.C."/>
            <person name="Estep M."/>
            <person name="Feng L."/>
            <person name="Vaughn J.N."/>
            <person name="Grimwood J."/>
            <person name="Jenkins J."/>
            <person name="Barry K."/>
            <person name="Lindquist E."/>
            <person name="Hellsten U."/>
            <person name="Deshpande S."/>
            <person name="Wang X."/>
            <person name="Wu X."/>
            <person name="Mitros T."/>
            <person name="Triplett J."/>
            <person name="Yang X."/>
            <person name="Ye C.Y."/>
            <person name="Mauro-Herrera M."/>
            <person name="Wang L."/>
            <person name="Li P."/>
            <person name="Sharma M."/>
            <person name="Sharma R."/>
            <person name="Ronald P.C."/>
            <person name="Panaud O."/>
            <person name="Kellogg E.A."/>
            <person name="Brutnell T.P."/>
            <person name="Doust A.N."/>
            <person name="Tuskan G.A."/>
            <person name="Rokhsar D."/>
            <person name="Devos K.M."/>
        </authorList>
    </citation>
    <scope>NUCLEOTIDE SEQUENCE [LARGE SCALE GENOMIC DNA]</scope>
    <source>
        <strain evidence="2">cv. Yugu1</strain>
    </source>
</reference>
<dbReference type="HOGENOM" id="CLU_2403755_0_0_1"/>